<evidence type="ECO:0000256" key="8">
    <source>
        <dbReference type="ARBA" id="ARBA00023315"/>
    </source>
</evidence>
<sequence>MLGTSFFGAVRDVPRAVRLPAFGSFLNGVVSFTFVHLTGPRGLSVPQAGVVAGIGGADARGGCRSGVRTTGAARLTWQVRAPGPDRDHPARPVGPGGASPVRFRVMTDTTPARTTGAVAAGLATIAGDGSVLDTWFPAPELTAEPGPAGTERLAPDQAVSLLGEGAAKAVGVDARRGVEVVAVRTVIASLDEKPLDAHDAYLRLHLLSHRLVQPHGQNLDGLFGLLANVAWTSLGPVAVDDVEKVRLNARAEGLHLQVTSVDKFPRMTDYVAPKGVRIADADRVRLGAHLAAGTTVMHEGFVNFNAGTLGTSMVEGRISAGVVVGNGSDIGGGASTMGTLSGGGKERIVIGERCLIGAEAGVGIALGDECVVEAGLYVTAGTRITLPDGQIVKARELSGASNILFRRNSVSGAVEARPNNAVWDGLNDVLHSHN</sequence>
<dbReference type="HAMAP" id="MF_02122">
    <property type="entry name" value="DapD_type2"/>
    <property type="match status" value="1"/>
</dbReference>
<feature type="binding site" evidence="9">
    <location>
        <position position="282"/>
    </location>
    <ligand>
        <name>Mg(2+)</name>
        <dbReference type="ChEBI" id="CHEBI:18420"/>
        <label>1</label>
        <note>ligand shared between trimeric partners</note>
    </ligand>
</feature>
<dbReference type="NCBIfam" id="TIGR03535">
    <property type="entry name" value="DapD_actino"/>
    <property type="match status" value="1"/>
</dbReference>
<dbReference type="Proteomes" id="UP000181909">
    <property type="component" value="Unassembled WGS sequence"/>
</dbReference>
<feature type="binding site" evidence="9">
    <location>
        <position position="358"/>
    </location>
    <ligand>
        <name>succinyl-CoA</name>
        <dbReference type="ChEBI" id="CHEBI:57292"/>
    </ligand>
</feature>
<keyword evidence="1 9" id="KW-0963">Cytoplasm</keyword>
<reference evidence="12 13" key="1">
    <citation type="submission" date="2016-11" db="EMBL/GenBank/DDBJ databases">
        <authorList>
            <person name="Jaros S."/>
            <person name="Januszkiewicz K."/>
            <person name="Wedrychowicz H."/>
        </authorList>
    </citation>
    <scope>NUCLEOTIDE SEQUENCE [LARGE SCALE GENOMIC DNA]</scope>
    <source>
        <strain evidence="12 13">OK807</strain>
    </source>
</reference>
<comment type="similarity">
    <text evidence="9">Belongs to the type 2 tetrahydrodipicolinate N-succinyltransferase family.</text>
</comment>
<feature type="binding site" evidence="9">
    <location>
        <position position="381"/>
    </location>
    <ligand>
        <name>succinyl-CoA</name>
        <dbReference type="ChEBI" id="CHEBI:57292"/>
    </ligand>
</feature>
<evidence type="ECO:0000259" key="11">
    <source>
        <dbReference type="Pfam" id="PF14789"/>
    </source>
</evidence>
<dbReference type="InterPro" id="IPR019875">
    <property type="entry name" value="DapD_actinobacteria"/>
</dbReference>
<protein>
    <recommendedName>
        <fullName evidence="9">2,3,4,5-tetrahydropyridine-2,6-dicarboxylate N-succinyltransferase</fullName>
        <ecNumber evidence="9">2.3.1.117</ecNumber>
    </recommendedName>
    <alternativeName>
        <fullName evidence="9">Tetrahydrodipicolinate N-succinyltransferase</fullName>
        <shortName evidence="9">THDP succinyltransferase</shortName>
        <shortName evidence="9">THP succinyltransferase</shortName>
    </alternativeName>
    <alternativeName>
        <fullName evidence="9">Tetrahydropicolinate succinylase</fullName>
    </alternativeName>
</protein>
<comment type="subcellular location">
    <subcellularLocation>
        <location evidence="9">Cytoplasm</location>
    </subcellularLocation>
</comment>
<feature type="binding site" evidence="9">
    <location>
        <position position="332"/>
    </location>
    <ligand>
        <name>succinyl-CoA</name>
        <dbReference type="ChEBI" id="CHEBI:57292"/>
    </ligand>
</feature>
<comment type="function">
    <text evidence="9">Catalyzes the conversion of the cyclic tetrahydrodipicolinate (THDP) into the acyclic N-succinyl-L-2-amino-6-oxopimelate using succinyl-CoA.</text>
</comment>
<dbReference type="EC" id="2.3.1.117" evidence="9"/>
<feature type="binding site" evidence="9">
    <location>
        <begin position="373"/>
        <end position="374"/>
    </location>
    <ligand>
        <name>succinyl-CoA</name>
        <dbReference type="ChEBI" id="CHEBI:57292"/>
    </ligand>
</feature>
<feature type="binding site" evidence="9">
    <location>
        <position position="299"/>
    </location>
    <ligand>
        <name>Mg(2+)</name>
        <dbReference type="ChEBI" id="CHEBI:18420"/>
        <label>2</label>
        <note>ligand shared between trimeric partners</note>
    </ligand>
</feature>
<feature type="active site" description="Acyl-anhydride intermediate" evidence="9">
    <location>
        <position position="315"/>
    </location>
</feature>
<dbReference type="InterPro" id="IPR001451">
    <property type="entry name" value="Hexapep"/>
</dbReference>
<feature type="binding site" evidence="9">
    <location>
        <position position="335"/>
    </location>
    <ligand>
        <name>succinyl-CoA</name>
        <dbReference type="ChEBI" id="CHEBI:57292"/>
    </ligand>
</feature>
<evidence type="ECO:0000256" key="10">
    <source>
        <dbReference type="SAM" id="MobiDB-lite"/>
    </source>
</evidence>
<dbReference type="Pfam" id="PF14602">
    <property type="entry name" value="Hexapep_2"/>
    <property type="match status" value="1"/>
</dbReference>
<keyword evidence="4 9" id="KW-0479">Metal-binding</keyword>
<evidence type="ECO:0000313" key="12">
    <source>
        <dbReference type="EMBL" id="SFX00278.1"/>
    </source>
</evidence>
<accession>A0A1K1TIB4</accession>
<evidence type="ECO:0000256" key="7">
    <source>
        <dbReference type="ARBA" id="ARBA00023154"/>
    </source>
</evidence>
<dbReference type="UniPathway" id="UPA00034">
    <property type="reaction ID" value="UER00019"/>
</dbReference>
<dbReference type="InterPro" id="IPR038361">
    <property type="entry name" value="THDPS_M_sf"/>
</dbReference>
<evidence type="ECO:0000256" key="6">
    <source>
        <dbReference type="ARBA" id="ARBA00022915"/>
    </source>
</evidence>
<feature type="binding site" evidence="9">
    <location>
        <position position="317"/>
    </location>
    <ligand>
        <name>succinyl-CoA</name>
        <dbReference type="ChEBI" id="CHEBI:57292"/>
    </ligand>
</feature>
<keyword evidence="3 9" id="KW-0808">Transferase</keyword>
<dbReference type="Pfam" id="PF14789">
    <property type="entry name" value="THDPS_M"/>
    <property type="match status" value="1"/>
</dbReference>
<dbReference type="GO" id="GO:0000287">
    <property type="term" value="F:magnesium ion binding"/>
    <property type="evidence" value="ECO:0007669"/>
    <property type="project" value="UniProtKB-UniRule"/>
</dbReference>
<name>A0A1K1TIB4_STRAR</name>
<dbReference type="CDD" id="cd04649">
    <property type="entry name" value="LbH_THP_succinylT_putative"/>
    <property type="match status" value="1"/>
</dbReference>
<dbReference type="STRING" id="1893.SAMN02787144_1001109"/>
<keyword evidence="5 9" id="KW-0460">Magnesium</keyword>
<evidence type="ECO:0000256" key="1">
    <source>
        <dbReference type="ARBA" id="ARBA00022490"/>
    </source>
</evidence>
<organism evidence="12 13">
    <name type="scientific">Streptomyces atratus</name>
    <dbReference type="NCBI Taxonomy" id="1893"/>
    <lineage>
        <taxon>Bacteria</taxon>
        <taxon>Bacillati</taxon>
        <taxon>Actinomycetota</taxon>
        <taxon>Actinomycetes</taxon>
        <taxon>Kitasatosporales</taxon>
        <taxon>Streptomycetaceae</taxon>
        <taxon>Streptomyces</taxon>
    </lineage>
</organism>
<dbReference type="Gene3D" id="3.30.70.2010">
    <property type="match status" value="1"/>
</dbReference>
<gene>
    <name evidence="9" type="primary">dapD</name>
    <name evidence="12" type="ORF">SAMN02787144_1001109</name>
</gene>
<dbReference type="Gene3D" id="2.160.10.10">
    <property type="entry name" value="Hexapeptide repeat proteins"/>
    <property type="match status" value="1"/>
</dbReference>
<dbReference type="GO" id="GO:0008666">
    <property type="term" value="F:2,3,4,5-tetrahydropyridine-2,6-dicarboxylate N-succinyltransferase activity"/>
    <property type="evidence" value="ECO:0007669"/>
    <property type="project" value="UniProtKB-UniRule"/>
</dbReference>
<dbReference type="GO" id="GO:0005737">
    <property type="term" value="C:cytoplasm"/>
    <property type="evidence" value="ECO:0007669"/>
    <property type="project" value="UniProtKB-SubCell"/>
</dbReference>
<comment type="catalytic activity">
    <reaction evidence="9">
        <text>(S)-2,3,4,5-tetrahydrodipicolinate + succinyl-CoA + H2O = (S)-2-succinylamino-6-oxoheptanedioate + CoA</text>
        <dbReference type="Rhea" id="RHEA:17325"/>
        <dbReference type="ChEBI" id="CHEBI:15377"/>
        <dbReference type="ChEBI" id="CHEBI:15685"/>
        <dbReference type="ChEBI" id="CHEBI:16845"/>
        <dbReference type="ChEBI" id="CHEBI:57287"/>
        <dbReference type="ChEBI" id="CHEBI:57292"/>
        <dbReference type="EC" id="2.3.1.117"/>
    </reaction>
</comment>
<proteinExistence type="inferred from homology"/>
<feature type="binding site" evidence="9">
    <location>
        <begin position="406"/>
        <end position="409"/>
    </location>
    <ligand>
        <name>succinyl-CoA</name>
        <dbReference type="ChEBI" id="CHEBI:57292"/>
    </ligand>
</feature>
<evidence type="ECO:0000256" key="2">
    <source>
        <dbReference type="ARBA" id="ARBA00022605"/>
    </source>
</evidence>
<keyword evidence="6 9" id="KW-0220">Diaminopimelate biosynthesis</keyword>
<feature type="domain" description="2,3,4,5-tetrahydropyridine-2,6-dicarboxylate N-succinyltransferase middle" evidence="11">
    <location>
        <begin position="226"/>
        <end position="266"/>
    </location>
</feature>
<dbReference type="InterPro" id="IPR032784">
    <property type="entry name" value="THDPS_M"/>
</dbReference>
<dbReference type="AlphaFoldDB" id="A0A1K1TIB4"/>
<dbReference type="InterPro" id="IPR011004">
    <property type="entry name" value="Trimer_LpxA-like_sf"/>
</dbReference>
<dbReference type="EMBL" id="FPJO01000001">
    <property type="protein sequence ID" value="SFX00278.1"/>
    <property type="molecule type" value="Genomic_DNA"/>
</dbReference>
<comment type="subunit">
    <text evidence="9">Homotrimer.</text>
</comment>
<evidence type="ECO:0000256" key="3">
    <source>
        <dbReference type="ARBA" id="ARBA00022679"/>
    </source>
</evidence>
<feature type="binding site" evidence="9">
    <location>
        <position position="393"/>
    </location>
    <ligand>
        <name>succinyl-CoA</name>
        <dbReference type="ChEBI" id="CHEBI:57292"/>
    </ligand>
</feature>
<evidence type="ECO:0000256" key="5">
    <source>
        <dbReference type="ARBA" id="ARBA00022842"/>
    </source>
</evidence>
<dbReference type="InterPro" id="IPR026586">
    <property type="entry name" value="Type2_DapD"/>
</dbReference>
<dbReference type="GO" id="GO:0019877">
    <property type="term" value="P:diaminopimelate biosynthetic process"/>
    <property type="evidence" value="ECO:0007669"/>
    <property type="project" value="UniProtKB-UniRule"/>
</dbReference>
<dbReference type="Gene3D" id="3.30.60.70">
    <property type="entry name" value="Trimeric LpxA-like enzymes"/>
    <property type="match status" value="1"/>
</dbReference>
<evidence type="ECO:0000256" key="4">
    <source>
        <dbReference type="ARBA" id="ARBA00022723"/>
    </source>
</evidence>
<comment type="pathway">
    <text evidence="9">Amino-acid biosynthesis; L-lysine biosynthesis via DAP pathway; LL-2,6-diaminopimelate from (S)-tetrahydrodipicolinate (succinylase route): step 1/3.</text>
</comment>
<keyword evidence="7 9" id="KW-0457">Lysine biosynthesis</keyword>
<evidence type="ECO:0000313" key="13">
    <source>
        <dbReference type="Proteomes" id="UP000181909"/>
    </source>
</evidence>
<evidence type="ECO:0000256" key="9">
    <source>
        <dbReference type="HAMAP-Rule" id="MF_02122"/>
    </source>
</evidence>
<dbReference type="SUPFAM" id="SSF51161">
    <property type="entry name" value="Trimeric LpxA-like enzymes"/>
    <property type="match status" value="1"/>
</dbReference>
<keyword evidence="8 9" id="KW-0012">Acyltransferase</keyword>
<feature type="region of interest" description="Disordered" evidence="10">
    <location>
        <begin position="80"/>
        <end position="101"/>
    </location>
</feature>
<dbReference type="GO" id="GO:0009089">
    <property type="term" value="P:lysine biosynthetic process via diaminopimelate"/>
    <property type="evidence" value="ECO:0007669"/>
    <property type="project" value="UniProtKB-UniRule"/>
</dbReference>
<keyword evidence="2 9" id="KW-0028">Amino-acid biosynthesis</keyword>